<dbReference type="GO" id="GO:0042803">
    <property type="term" value="F:protein homodimerization activity"/>
    <property type="evidence" value="ECO:0007669"/>
    <property type="project" value="TreeGrafter"/>
</dbReference>
<proteinExistence type="inferred from homology"/>
<gene>
    <name evidence="4" type="ORF">KIPB_005833</name>
</gene>
<dbReference type="GO" id="GO:0043328">
    <property type="term" value="P:protein transport to vacuole involved in ubiquitin-dependent protein catabolic process via the multivesicular body sorting pathway"/>
    <property type="evidence" value="ECO:0007669"/>
    <property type="project" value="TreeGrafter"/>
</dbReference>
<comment type="similarity">
    <text evidence="1">Belongs to the VPS25 family.</text>
</comment>
<dbReference type="InterPro" id="IPR008570">
    <property type="entry name" value="ESCRT-II_cplx_Vps25-sub"/>
</dbReference>
<dbReference type="OrthoDB" id="245150at2759"/>
<keyword evidence="3" id="KW-0653">Protein transport</keyword>
<dbReference type="GO" id="GO:0005198">
    <property type="term" value="F:structural molecule activity"/>
    <property type="evidence" value="ECO:0007669"/>
    <property type="project" value="TreeGrafter"/>
</dbReference>
<dbReference type="Gene3D" id="1.10.10.570">
    <property type="entry name" value="Winged helix' DNA-binding domain. Chain C. Domain 1"/>
    <property type="match status" value="1"/>
</dbReference>
<dbReference type="InterPro" id="IPR036390">
    <property type="entry name" value="WH_DNA-bd_sf"/>
</dbReference>
<keyword evidence="5" id="KW-1185">Reference proteome</keyword>
<dbReference type="Proteomes" id="UP000265618">
    <property type="component" value="Unassembled WGS sequence"/>
</dbReference>
<evidence type="ECO:0000313" key="5">
    <source>
        <dbReference type="Proteomes" id="UP000265618"/>
    </source>
</evidence>
<sequence length="179" mass="20083">MSPSSASPPLTPSLQRVAEMRQRQTHLWGELVLRWCRHHNVKLLTVSEAASSDLFTNKDINRSLPRDAIVHVLDSLELTGHAEWEGDNKERCTVMWRSVSAWGDKVMQWANRTGYMGSIVTVSMIVDDEDDAKSELYGLESEILSKVLLHLFKQGRCDLVGYAPGQRVTGDTGVKFLTA</sequence>
<evidence type="ECO:0000313" key="4">
    <source>
        <dbReference type="EMBL" id="GIQ84359.1"/>
    </source>
</evidence>
<reference evidence="4 5" key="1">
    <citation type="journal article" date="2018" name="PLoS ONE">
        <title>The draft genome of Kipferlia bialata reveals reductive genome evolution in fornicate parasites.</title>
        <authorList>
            <person name="Tanifuji G."/>
            <person name="Takabayashi S."/>
            <person name="Kume K."/>
            <person name="Takagi M."/>
            <person name="Nakayama T."/>
            <person name="Kamikawa R."/>
            <person name="Inagaki Y."/>
            <person name="Hashimoto T."/>
        </authorList>
    </citation>
    <scope>NUCLEOTIDE SEQUENCE [LARGE SCALE GENOMIC DNA]</scope>
    <source>
        <strain evidence="4">NY0173</strain>
    </source>
</reference>
<dbReference type="PANTHER" id="PTHR13149">
    <property type="entry name" value="VACUOLAR PROTEIN SORTING-ASSOCIATED PROTEIN VPS25"/>
    <property type="match status" value="1"/>
</dbReference>
<accession>A0A9K3GHQ4</accession>
<dbReference type="EMBL" id="BDIP01001417">
    <property type="protein sequence ID" value="GIQ84359.1"/>
    <property type="molecule type" value="Genomic_DNA"/>
</dbReference>
<dbReference type="GO" id="GO:0000814">
    <property type="term" value="C:ESCRT II complex"/>
    <property type="evidence" value="ECO:0007669"/>
    <property type="project" value="InterPro"/>
</dbReference>
<name>A0A9K3GHQ4_9EUKA</name>
<dbReference type="PANTHER" id="PTHR13149:SF0">
    <property type="entry name" value="VACUOLAR PROTEIN-SORTING-ASSOCIATED PROTEIN 25"/>
    <property type="match status" value="1"/>
</dbReference>
<evidence type="ECO:0000256" key="1">
    <source>
        <dbReference type="ARBA" id="ARBA00009674"/>
    </source>
</evidence>
<comment type="caution">
    <text evidence="4">The sequence shown here is derived from an EMBL/GenBank/DDBJ whole genome shotgun (WGS) entry which is preliminary data.</text>
</comment>
<dbReference type="InterPro" id="IPR014041">
    <property type="entry name" value="ESCRT-II_cplx_Vps25-sub_N"/>
</dbReference>
<dbReference type="AlphaFoldDB" id="A0A9K3GHQ4"/>
<evidence type="ECO:0000256" key="3">
    <source>
        <dbReference type="ARBA" id="ARBA00022927"/>
    </source>
</evidence>
<dbReference type="InterPro" id="IPR036388">
    <property type="entry name" value="WH-like_DNA-bd_sf"/>
</dbReference>
<dbReference type="Gene3D" id="1.10.10.10">
    <property type="entry name" value="Winged helix-like DNA-binding domain superfamily/Winged helix DNA-binding domain"/>
    <property type="match status" value="1"/>
</dbReference>
<evidence type="ECO:0000256" key="2">
    <source>
        <dbReference type="ARBA" id="ARBA00022448"/>
    </source>
</evidence>
<dbReference type="SUPFAM" id="SSF46785">
    <property type="entry name" value="Winged helix' DNA-binding domain"/>
    <property type="match status" value="2"/>
</dbReference>
<organism evidence="4 5">
    <name type="scientific">Kipferlia bialata</name>
    <dbReference type="NCBI Taxonomy" id="797122"/>
    <lineage>
        <taxon>Eukaryota</taxon>
        <taxon>Metamonada</taxon>
        <taxon>Carpediemonas-like organisms</taxon>
        <taxon>Kipferlia</taxon>
    </lineage>
</organism>
<keyword evidence="2" id="KW-0813">Transport</keyword>
<dbReference type="Pfam" id="PF05871">
    <property type="entry name" value="ESCRT-II"/>
    <property type="match status" value="1"/>
</dbReference>
<protein>
    <submittedName>
        <fullName evidence="4">ESCRT-II complex, vps25 subunit</fullName>
    </submittedName>
</protein>